<sequence>MGWTTYRYRQGCIGLLLAGILGSAQADEAAQRYGCAKPIRLAWFQNSIVYRDGKGFDPDLVAELQRRSGCVFDTQQVPRSEVWSGLAEGWLDMLPSGVPNLERRRYSFFIPSVYFRNKLIVRADLAAQVTTFSDFQKIPDARLGSVRGYWNGPYYEAGVRALYGAGRVREYVDDAERYAALRRGEVNGLISHDINLQQQLPAEEQLNYRVLDLSPGPSLAVGLMLSRRTFSAAQAAEWMRLVEGMRLDGRLAEMIRANMPEHLAGEFLNSGYRYELSKRGNGQ</sequence>
<dbReference type="PANTHER" id="PTHR35936:SF35">
    <property type="entry name" value="L-CYSTINE-BINDING PROTEIN TCYJ"/>
    <property type="match status" value="1"/>
</dbReference>
<dbReference type="PANTHER" id="PTHR35936">
    <property type="entry name" value="MEMBRANE-BOUND LYTIC MUREIN TRANSGLYCOSYLASE F"/>
    <property type="match status" value="1"/>
</dbReference>
<feature type="chain" id="PRO_5030853618" evidence="2">
    <location>
        <begin position="27"/>
        <end position="283"/>
    </location>
</feature>
<evidence type="ECO:0000256" key="2">
    <source>
        <dbReference type="SAM" id="SignalP"/>
    </source>
</evidence>
<gene>
    <name evidence="3" type="ORF">H3H51_16025</name>
</gene>
<dbReference type="Proteomes" id="UP000542720">
    <property type="component" value="Unassembled WGS sequence"/>
</dbReference>
<dbReference type="EMBL" id="JACJUD010000005">
    <property type="protein sequence ID" value="MBB2496529.1"/>
    <property type="molecule type" value="Genomic_DNA"/>
</dbReference>
<evidence type="ECO:0000313" key="4">
    <source>
        <dbReference type="Proteomes" id="UP000542720"/>
    </source>
</evidence>
<feature type="signal peptide" evidence="2">
    <location>
        <begin position="1"/>
        <end position="26"/>
    </location>
</feature>
<dbReference type="RefSeq" id="WP_183090061.1">
    <property type="nucleotide sequence ID" value="NZ_JACJUD010000005.1"/>
</dbReference>
<accession>A0A7W4QBC0</accession>
<dbReference type="Gene3D" id="3.40.190.10">
    <property type="entry name" value="Periplasmic binding protein-like II"/>
    <property type="match status" value="2"/>
</dbReference>
<organism evidence="3 4">
    <name type="scientific">Aquipseudomonas ullengensis</name>
    <dbReference type="NCBI Taxonomy" id="2759166"/>
    <lineage>
        <taxon>Bacteria</taxon>
        <taxon>Pseudomonadati</taxon>
        <taxon>Pseudomonadota</taxon>
        <taxon>Gammaproteobacteria</taxon>
        <taxon>Pseudomonadales</taxon>
        <taxon>Pseudomonadaceae</taxon>
        <taxon>Aquipseudomonas</taxon>
    </lineage>
</organism>
<name>A0A7W4QBC0_9GAMM</name>
<comment type="caution">
    <text evidence="3">The sequence shown here is derived from an EMBL/GenBank/DDBJ whole genome shotgun (WGS) entry which is preliminary data.</text>
</comment>
<dbReference type="SUPFAM" id="SSF53850">
    <property type="entry name" value="Periplasmic binding protein-like II"/>
    <property type="match status" value="1"/>
</dbReference>
<dbReference type="AlphaFoldDB" id="A0A7W4QBC0"/>
<comment type="similarity">
    <text evidence="1">Belongs to the bacterial solute-binding protein 3 family.</text>
</comment>
<evidence type="ECO:0000256" key="1">
    <source>
        <dbReference type="ARBA" id="ARBA00010333"/>
    </source>
</evidence>
<evidence type="ECO:0000313" key="3">
    <source>
        <dbReference type="EMBL" id="MBB2496529.1"/>
    </source>
</evidence>
<keyword evidence="2" id="KW-0732">Signal</keyword>
<proteinExistence type="inferred from homology"/>
<reference evidence="3 4" key="1">
    <citation type="submission" date="2020-08" db="EMBL/GenBank/DDBJ databases">
        <authorList>
            <person name="Kim C.M."/>
        </authorList>
    </citation>
    <scope>NUCLEOTIDE SEQUENCE [LARGE SCALE GENOMIC DNA]</scope>
    <source>
        <strain evidence="3 4">UL070</strain>
    </source>
</reference>
<protein>
    <submittedName>
        <fullName evidence="3">Transporter substrate-binding domain-containing protein</fullName>
    </submittedName>
</protein>
<keyword evidence="4" id="KW-1185">Reference proteome</keyword>